<dbReference type="InterPro" id="IPR043129">
    <property type="entry name" value="ATPase_NBD"/>
</dbReference>
<sequence>MSTHLALDIGGTKISAALVELPGDGAPPVVRGLTTGPTPAADGADAVLAAAVRLARSALTASAAERGAAADSPRPIDSIGVASAGVIDLEHGTVLAATDSLPGWTGTDIAGRLRADLGAPAHVLNDVHAHGLGEALFGAGAAHPSLLLLAVGTGIGGALVEDGEIRTGARGVAGHVGHIPCPGADGVLCPCGRSGHLEGWASGPGIFARYRREGGSALSTAEIAQQAEHGSALARTVLEDAGLATGRALGGLLNVLDPAVVAVTGGVSGAGSLWWDALLDGVGRDAMDAVAATPVVLAQAGTSAALLGAAAHAARRTQA</sequence>
<reference evidence="2" key="1">
    <citation type="submission" date="2022-02" db="EMBL/GenBank/DDBJ databases">
        <authorList>
            <person name="Lee M."/>
            <person name="Kim S.-J."/>
            <person name="Jung M.-Y."/>
        </authorList>
    </citation>
    <scope>NUCLEOTIDE SEQUENCE</scope>
    <source>
        <strain evidence="2">JHP9</strain>
    </source>
</reference>
<dbReference type="PANTHER" id="PTHR18964:SF169">
    <property type="entry name" value="N-ACETYLMANNOSAMINE KINASE"/>
    <property type="match status" value="1"/>
</dbReference>
<keyword evidence="3" id="KW-1185">Reference proteome</keyword>
<dbReference type="RefSeq" id="WP_249736670.1">
    <property type="nucleotide sequence ID" value="NZ_JAKNCJ010000001.1"/>
</dbReference>
<gene>
    <name evidence="2" type="ORF">Bequi_04105</name>
</gene>
<dbReference type="PANTHER" id="PTHR18964">
    <property type="entry name" value="ROK (REPRESSOR, ORF, KINASE) FAMILY"/>
    <property type="match status" value="1"/>
</dbReference>
<dbReference type="SUPFAM" id="SSF53067">
    <property type="entry name" value="Actin-like ATPase domain"/>
    <property type="match status" value="1"/>
</dbReference>
<dbReference type="InterPro" id="IPR000600">
    <property type="entry name" value="ROK"/>
</dbReference>
<dbReference type="EMBL" id="JAKNCJ010000001">
    <property type="protein sequence ID" value="MCL6422575.1"/>
    <property type="molecule type" value="Genomic_DNA"/>
</dbReference>
<evidence type="ECO:0000256" key="1">
    <source>
        <dbReference type="ARBA" id="ARBA00006479"/>
    </source>
</evidence>
<dbReference type="InterPro" id="IPR049874">
    <property type="entry name" value="ROK_cs"/>
</dbReference>
<dbReference type="PRINTS" id="PR00475">
    <property type="entry name" value="HEXOKINASE"/>
</dbReference>
<proteinExistence type="inferred from homology"/>
<evidence type="ECO:0000313" key="2">
    <source>
        <dbReference type="EMBL" id="MCL6422575.1"/>
    </source>
</evidence>
<evidence type="ECO:0000313" key="3">
    <source>
        <dbReference type="Proteomes" id="UP001203761"/>
    </source>
</evidence>
<organism evidence="2 3">
    <name type="scientific">Brachybacterium equifaecis</name>
    <dbReference type="NCBI Taxonomy" id="2910770"/>
    <lineage>
        <taxon>Bacteria</taxon>
        <taxon>Bacillati</taxon>
        <taxon>Actinomycetota</taxon>
        <taxon>Actinomycetes</taxon>
        <taxon>Micrococcales</taxon>
        <taxon>Dermabacteraceae</taxon>
        <taxon>Brachybacterium</taxon>
    </lineage>
</organism>
<accession>A0ABT0R0U1</accession>
<dbReference type="Gene3D" id="3.30.420.40">
    <property type="match status" value="2"/>
</dbReference>
<comment type="similarity">
    <text evidence="1">Belongs to the ROK (NagC/XylR) family.</text>
</comment>
<dbReference type="PROSITE" id="PS01125">
    <property type="entry name" value="ROK"/>
    <property type="match status" value="1"/>
</dbReference>
<protein>
    <submittedName>
        <fullName evidence="2">ROK family protein</fullName>
    </submittedName>
</protein>
<dbReference type="Proteomes" id="UP001203761">
    <property type="component" value="Unassembled WGS sequence"/>
</dbReference>
<dbReference type="Pfam" id="PF00480">
    <property type="entry name" value="ROK"/>
    <property type="match status" value="1"/>
</dbReference>
<comment type="caution">
    <text evidence="2">The sequence shown here is derived from an EMBL/GenBank/DDBJ whole genome shotgun (WGS) entry which is preliminary data.</text>
</comment>
<name>A0ABT0R0U1_9MICO</name>